<dbReference type="PANTHER" id="PTHR45138:SF9">
    <property type="entry name" value="DIGUANYLATE CYCLASE DGCM-RELATED"/>
    <property type="match status" value="1"/>
</dbReference>
<comment type="caution">
    <text evidence="5">The sequence shown here is derived from an EMBL/GenBank/DDBJ whole genome shotgun (WGS) entry which is preliminary data.</text>
</comment>
<keyword evidence="3" id="KW-0812">Transmembrane</keyword>
<dbReference type="Gene3D" id="3.30.70.270">
    <property type="match status" value="1"/>
</dbReference>
<dbReference type="SUPFAM" id="SSF55073">
    <property type="entry name" value="Nucleotide cyclase"/>
    <property type="match status" value="1"/>
</dbReference>
<evidence type="ECO:0000259" key="4">
    <source>
        <dbReference type="PROSITE" id="PS50887"/>
    </source>
</evidence>
<dbReference type="InterPro" id="IPR029787">
    <property type="entry name" value="Nucleotide_cyclase"/>
</dbReference>
<accession>A0A4Q0Y7Q4</accession>
<evidence type="ECO:0000313" key="5">
    <source>
        <dbReference type="EMBL" id="RXJ66206.1"/>
    </source>
</evidence>
<reference evidence="5 6" key="1">
    <citation type="submission" date="2017-10" db="EMBL/GenBank/DDBJ databases">
        <title>Genomics of the genus Arcobacter.</title>
        <authorList>
            <person name="Perez-Cataluna A."/>
            <person name="Figueras M.J."/>
        </authorList>
    </citation>
    <scope>NUCLEOTIDE SEQUENCE [LARGE SCALE GENOMIC DNA]</scope>
    <source>
        <strain evidence="5 6">CECT 8993</strain>
    </source>
</reference>
<dbReference type="PROSITE" id="PS50887">
    <property type="entry name" value="GGDEF"/>
    <property type="match status" value="1"/>
</dbReference>
<dbReference type="Pfam" id="PF00990">
    <property type="entry name" value="GGDEF"/>
    <property type="match status" value="1"/>
</dbReference>
<dbReference type="InterPro" id="IPR000160">
    <property type="entry name" value="GGDEF_dom"/>
</dbReference>
<dbReference type="EMBL" id="PDKJ01000017">
    <property type="protein sequence ID" value="RXJ66206.1"/>
    <property type="molecule type" value="Genomic_DNA"/>
</dbReference>
<dbReference type="PANTHER" id="PTHR45138">
    <property type="entry name" value="REGULATORY COMPONENTS OF SENSORY TRANSDUCTION SYSTEM"/>
    <property type="match status" value="1"/>
</dbReference>
<dbReference type="FunFam" id="3.30.70.270:FF:000001">
    <property type="entry name" value="Diguanylate cyclase domain protein"/>
    <property type="match status" value="1"/>
</dbReference>
<dbReference type="InterPro" id="IPR043128">
    <property type="entry name" value="Rev_trsase/Diguanyl_cyclase"/>
</dbReference>
<keyword evidence="3" id="KW-1133">Transmembrane helix</keyword>
<evidence type="ECO:0000256" key="3">
    <source>
        <dbReference type="SAM" id="Phobius"/>
    </source>
</evidence>
<dbReference type="NCBIfam" id="TIGR00254">
    <property type="entry name" value="GGDEF"/>
    <property type="match status" value="1"/>
</dbReference>
<comment type="catalytic activity">
    <reaction evidence="2">
        <text>2 GTP = 3',3'-c-di-GMP + 2 diphosphate</text>
        <dbReference type="Rhea" id="RHEA:24898"/>
        <dbReference type="ChEBI" id="CHEBI:33019"/>
        <dbReference type="ChEBI" id="CHEBI:37565"/>
        <dbReference type="ChEBI" id="CHEBI:58805"/>
        <dbReference type="EC" id="2.7.7.65"/>
    </reaction>
</comment>
<organism evidence="5 6">
    <name type="scientific">Halarcobacter ebronensis</name>
    <dbReference type="NCBI Taxonomy" id="1462615"/>
    <lineage>
        <taxon>Bacteria</taxon>
        <taxon>Pseudomonadati</taxon>
        <taxon>Campylobacterota</taxon>
        <taxon>Epsilonproteobacteria</taxon>
        <taxon>Campylobacterales</taxon>
        <taxon>Arcobacteraceae</taxon>
        <taxon>Halarcobacter</taxon>
    </lineage>
</organism>
<keyword evidence="3" id="KW-0472">Membrane</keyword>
<dbReference type="CDD" id="cd01949">
    <property type="entry name" value="GGDEF"/>
    <property type="match status" value="1"/>
</dbReference>
<dbReference type="Gene3D" id="3.30.450.20">
    <property type="entry name" value="PAS domain"/>
    <property type="match status" value="2"/>
</dbReference>
<dbReference type="Proteomes" id="UP000290172">
    <property type="component" value="Unassembled WGS sequence"/>
</dbReference>
<dbReference type="SMART" id="SM00267">
    <property type="entry name" value="GGDEF"/>
    <property type="match status" value="1"/>
</dbReference>
<dbReference type="GO" id="GO:0052621">
    <property type="term" value="F:diguanylate cyclase activity"/>
    <property type="evidence" value="ECO:0007669"/>
    <property type="project" value="UniProtKB-EC"/>
</dbReference>
<evidence type="ECO:0000256" key="1">
    <source>
        <dbReference type="ARBA" id="ARBA00012528"/>
    </source>
</evidence>
<feature type="transmembrane region" description="Helical" evidence="3">
    <location>
        <begin position="12"/>
        <end position="28"/>
    </location>
</feature>
<gene>
    <name evidence="5" type="ORF">CRV08_13615</name>
</gene>
<feature type="transmembrane region" description="Helical" evidence="3">
    <location>
        <begin position="310"/>
        <end position="328"/>
    </location>
</feature>
<evidence type="ECO:0000256" key="2">
    <source>
        <dbReference type="ARBA" id="ARBA00034247"/>
    </source>
</evidence>
<sequence>MDQKLKEASPYIVGVLVLLFLFSSYLIYKNEVYEFKKNSYYNTYRNVEYLKEYFTISESFLYSMKYTIEDKLKLKCKCSHPSYINLQYNKEKNIYTINNIKGIEGESSLCGIGNPKTFKQEIINEINSSLYLKPIFLAAKDVIFDLKRVYYKSLNEFVFIYPDFTFQNSKTLKRLYESKEWEKSIEKMQTNNNFILTDLIKDSLADGYIITLMIPIKDKNLIKGAVGIDIELNTFNDFISALNLKGETYIINDKNRVIVSKNKNSLNSTLDTSNKDFIKYQILENQLSLVHIIDNFELFKNAFLNSIGKILILFLLISILIILIYLRILSLKLQHLANTDSLTNLLNRRAIESAINKQIEISRRYEQPLSFLLIDIDHFKKFNDSYGHDIGDEVLVKISNLFRYLIRSCDIVGRIGGEEFLISLANTNLEEGYILAERIRKLVNEITIDNVNMNITVSIGCTTLNKKDTYKTIFKRVDTLMYEAKKGGRDNTIKR</sequence>
<dbReference type="EC" id="2.7.7.65" evidence="1"/>
<dbReference type="AlphaFoldDB" id="A0A4Q0Y7Q4"/>
<evidence type="ECO:0000313" key="6">
    <source>
        <dbReference type="Proteomes" id="UP000290172"/>
    </source>
</evidence>
<name>A0A4Q0Y7Q4_9BACT</name>
<dbReference type="RefSeq" id="WP_128983058.1">
    <property type="nucleotide sequence ID" value="NZ_PDKJ01000017.1"/>
</dbReference>
<feature type="domain" description="GGDEF" evidence="4">
    <location>
        <begin position="367"/>
        <end position="495"/>
    </location>
</feature>
<protein>
    <recommendedName>
        <fullName evidence="1">diguanylate cyclase</fullName>
        <ecNumber evidence="1">2.7.7.65</ecNumber>
    </recommendedName>
</protein>
<dbReference type="InterPro" id="IPR050469">
    <property type="entry name" value="Diguanylate_Cyclase"/>
</dbReference>
<proteinExistence type="predicted"/>